<dbReference type="Proteomes" id="UP001555342">
    <property type="component" value="Unassembled WGS sequence"/>
</dbReference>
<dbReference type="RefSeq" id="WP_367594130.1">
    <property type="nucleotide sequence ID" value="NZ_JBFMVT010000002.1"/>
</dbReference>
<dbReference type="InterPro" id="IPR021285">
    <property type="entry name" value="Tscrpt_reg_HycA"/>
</dbReference>
<name>A0ABV3NQL9_9ENTR</name>
<keyword evidence="2" id="KW-1185">Reference proteome</keyword>
<accession>A0ABV3NQL9</accession>
<sequence length="138" mass="15936">MSQYLSLKEYASNIHNQKNHMDNLWNNYTLVLLKNITLTERLYHHQVAECQSNKLTISLFGTIKLNIVRTGFLGPITIDYQPLTQGDNVMKIPSSYINQQGLLDGEILISDKKQVFEHYLNKLLPVYAYMANLCSKDK</sequence>
<dbReference type="EMBL" id="JBFMVT010000002">
    <property type="protein sequence ID" value="MEW7311814.1"/>
    <property type="molecule type" value="Genomic_DNA"/>
</dbReference>
<reference evidence="1 2" key="1">
    <citation type="submission" date="2024-07" db="EMBL/GenBank/DDBJ databases">
        <authorList>
            <person name="Wang L."/>
        </authorList>
    </citation>
    <scope>NUCLEOTIDE SEQUENCE [LARGE SCALE GENOMIC DNA]</scope>
    <source>
        <strain evidence="1 2">WL359</strain>
    </source>
</reference>
<organism evidence="1 2">
    <name type="scientific">Buttiauxella gaviniae</name>
    <dbReference type="NCBI Taxonomy" id="82990"/>
    <lineage>
        <taxon>Bacteria</taxon>
        <taxon>Pseudomonadati</taxon>
        <taxon>Pseudomonadota</taxon>
        <taxon>Gammaproteobacteria</taxon>
        <taxon>Enterobacterales</taxon>
        <taxon>Enterobacteriaceae</taxon>
        <taxon>Buttiauxella</taxon>
    </lineage>
</organism>
<dbReference type="Pfam" id="PF11046">
    <property type="entry name" value="HycA_repressor"/>
    <property type="match status" value="1"/>
</dbReference>
<comment type="caution">
    <text evidence="1">The sequence shown here is derived from an EMBL/GenBank/DDBJ whole genome shotgun (WGS) entry which is preliminary data.</text>
</comment>
<gene>
    <name evidence="1" type="ORF">AB1E22_03625</name>
</gene>
<proteinExistence type="predicted"/>
<protein>
    <submittedName>
        <fullName evidence="1">Uncharacterized protein</fullName>
    </submittedName>
</protein>
<evidence type="ECO:0000313" key="2">
    <source>
        <dbReference type="Proteomes" id="UP001555342"/>
    </source>
</evidence>
<evidence type="ECO:0000313" key="1">
    <source>
        <dbReference type="EMBL" id="MEW7311814.1"/>
    </source>
</evidence>